<gene>
    <name evidence="2" type="ORF">BWK73_47120</name>
</gene>
<dbReference type="EMBL" id="MTEJ01000606">
    <property type="protein sequence ID" value="OQX01110.1"/>
    <property type="molecule type" value="Genomic_DNA"/>
</dbReference>
<feature type="domain" description="DUF4131" evidence="1">
    <location>
        <begin position="3"/>
        <end position="53"/>
    </location>
</feature>
<protein>
    <recommendedName>
        <fullName evidence="1">DUF4131 domain-containing protein</fullName>
    </recommendedName>
</protein>
<evidence type="ECO:0000259" key="1">
    <source>
        <dbReference type="Pfam" id="PF13567"/>
    </source>
</evidence>
<evidence type="ECO:0000313" key="3">
    <source>
        <dbReference type="Proteomes" id="UP000192491"/>
    </source>
</evidence>
<name>A0A1Y1QA17_9GAMM</name>
<dbReference type="AlphaFoldDB" id="A0A1Y1QA17"/>
<organism evidence="2 3">
    <name type="scientific">Thiothrix lacustris</name>
    <dbReference type="NCBI Taxonomy" id="525917"/>
    <lineage>
        <taxon>Bacteria</taxon>
        <taxon>Pseudomonadati</taxon>
        <taxon>Pseudomonadota</taxon>
        <taxon>Gammaproteobacteria</taxon>
        <taxon>Thiotrichales</taxon>
        <taxon>Thiotrichaceae</taxon>
        <taxon>Thiothrix</taxon>
    </lineage>
</organism>
<evidence type="ECO:0000313" key="2">
    <source>
        <dbReference type="EMBL" id="OQX01110.1"/>
    </source>
</evidence>
<dbReference type="Proteomes" id="UP000192491">
    <property type="component" value="Unassembled WGS sequence"/>
</dbReference>
<dbReference type="InterPro" id="IPR025405">
    <property type="entry name" value="DUF4131"/>
</dbReference>
<reference evidence="2 3" key="1">
    <citation type="submission" date="2017-01" db="EMBL/GenBank/DDBJ databases">
        <title>Novel large sulfur bacteria in the metagenomes of groundwater-fed chemosynthetic microbial mats in the Lake Huron basin.</title>
        <authorList>
            <person name="Sharrar A.M."/>
            <person name="Flood B.E."/>
            <person name="Bailey J.V."/>
            <person name="Jones D.S."/>
            <person name="Biddanda B."/>
            <person name="Ruberg S.A."/>
            <person name="Marcus D.N."/>
            <person name="Dick G.J."/>
        </authorList>
    </citation>
    <scope>NUCLEOTIDE SEQUENCE [LARGE SCALE GENOMIC DNA]</scope>
    <source>
        <strain evidence="2">A8</strain>
    </source>
</reference>
<accession>A0A1Y1QA17</accession>
<comment type="caution">
    <text evidence="2">The sequence shown here is derived from an EMBL/GenBank/DDBJ whole genome shotgun (WGS) entry which is preliminary data.</text>
</comment>
<proteinExistence type="predicted"/>
<dbReference type="Pfam" id="PF13567">
    <property type="entry name" value="DUF4131"/>
    <property type="match status" value="1"/>
</dbReference>
<sequence length="174" mass="18265">MAWYADDLPAMRAGERWQLLVRGKRPNGFMNPNGFDYEQWLFSQRIGGSGYVRISADNQRLLAAAWWQPDNLRQYFQERIATALQGSAMTGLGVGGGLYASDFAGAVGGVSQYWHDSLAGDFGFAYHDGGGVGSFAGMGCLAAVSGVVFVVAVAHCGGVVGWGTGNGVCVAGGV</sequence>